<evidence type="ECO:0000313" key="2">
    <source>
        <dbReference type="Proteomes" id="UP001431783"/>
    </source>
</evidence>
<dbReference type="Proteomes" id="UP001431783">
    <property type="component" value="Unassembled WGS sequence"/>
</dbReference>
<keyword evidence="2" id="KW-1185">Reference proteome</keyword>
<protein>
    <submittedName>
        <fullName evidence="1">Uncharacterized protein</fullName>
    </submittedName>
</protein>
<gene>
    <name evidence="1" type="ORF">WA026_021050</name>
</gene>
<name>A0AAW1V4L0_9CUCU</name>
<organism evidence="1 2">
    <name type="scientific">Henosepilachna vigintioctopunctata</name>
    <dbReference type="NCBI Taxonomy" id="420089"/>
    <lineage>
        <taxon>Eukaryota</taxon>
        <taxon>Metazoa</taxon>
        <taxon>Ecdysozoa</taxon>
        <taxon>Arthropoda</taxon>
        <taxon>Hexapoda</taxon>
        <taxon>Insecta</taxon>
        <taxon>Pterygota</taxon>
        <taxon>Neoptera</taxon>
        <taxon>Endopterygota</taxon>
        <taxon>Coleoptera</taxon>
        <taxon>Polyphaga</taxon>
        <taxon>Cucujiformia</taxon>
        <taxon>Coccinelloidea</taxon>
        <taxon>Coccinellidae</taxon>
        <taxon>Epilachninae</taxon>
        <taxon>Epilachnini</taxon>
        <taxon>Henosepilachna</taxon>
    </lineage>
</organism>
<accession>A0AAW1V4L0</accession>
<evidence type="ECO:0000313" key="1">
    <source>
        <dbReference type="EMBL" id="KAK9887207.1"/>
    </source>
</evidence>
<dbReference type="AlphaFoldDB" id="A0AAW1V4L0"/>
<proteinExistence type="predicted"/>
<comment type="caution">
    <text evidence="1">The sequence shown here is derived from an EMBL/GenBank/DDBJ whole genome shotgun (WGS) entry which is preliminary data.</text>
</comment>
<dbReference type="EMBL" id="JARQZJ010000106">
    <property type="protein sequence ID" value="KAK9887207.1"/>
    <property type="molecule type" value="Genomic_DNA"/>
</dbReference>
<reference evidence="1 2" key="1">
    <citation type="submission" date="2023-03" db="EMBL/GenBank/DDBJ databases">
        <title>Genome insight into feeding habits of ladybird beetles.</title>
        <authorList>
            <person name="Li H.-S."/>
            <person name="Huang Y.-H."/>
            <person name="Pang H."/>
        </authorList>
    </citation>
    <scope>NUCLEOTIDE SEQUENCE [LARGE SCALE GENOMIC DNA]</scope>
    <source>
        <strain evidence="1">SYSU_2023b</strain>
        <tissue evidence="1">Whole body</tissue>
    </source>
</reference>
<sequence length="163" mass="18355">MYRSPTRHFNTFLLSLDSLLGGIGTNKRITLAADFNMHFGTFEALALRLCDIVAGFGMQQTIKKATRNHDWIIFSAKIAANDDYINSSSNPTKSMWRINNKNSGNMKGNNESSGLTSEDFNNYFLGIASEFVHGMEESDTEPLENLGHMDIPHHFSFHQVTFN</sequence>